<feature type="transmembrane region" description="Helical" evidence="1">
    <location>
        <begin position="50"/>
        <end position="68"/>
    </location>
</feature>
<protein>
    <submittedName>
        <fullName evidence="2">Uncharacterized protein</fullName>
    </submittedName>
</protein>
<feature type="transmembrane region" description="Helical" evidence="1">
    <location>
        <begin position="73"/>
        <end position="89"/>
    </location>
</feature>
<evidence type="ECO:0000313" key="2">
    <source>
        <dbReference type="EMBL" id="OGF23970.1"/>
    </source>
</evidence>
<evidence type="ECO:0000313" key="3">
    <source>
        <dbReference type="Proteomes" id="UP000178783"/>
    </source>
</evidence>
<keyword evidence="1" id="KW-1133">Transmembrane helix</keyword>
<reference evidence="2 3" key="1">
    <citation type="journal article" date="2016" name="Nat. Commun.">
        <title>Thousands of microbial genomes shed light on interconnected biogeochemical processes in an aquifer system.</title>
        <authorList>
            <person name="Anantharaman K."/>
            <person name="Brown C.T."/>
            <person name="Hug L.A."/>
            <person name="Sharon I."/>
            <person name="Castelle C.J."/>
            <person name="Probst A.J."/>
            <person name="Thomas B.C."/>
            <person name="Singh A."/>
            <person name="Wilkins M.J."/>
            <person name="Karaoz U."/>
            <person name="Brodie E.L."/>
            <person name="Williams K.H."/>
            <person name="Hubbard S.S."/>
            <person name="Banfield J.F."/>
        </authorList>
    </citation>
    <scope>NUCLEOTIDE SEQUENCE [LARGE SCALE GENOMIC DNA]</scope>
</reference>
<proteinExistence type="predicted"/>
<dbReference type="Proteomes" id="UP000178783">
    <property type="component" value="Unassembled WGS sequence"/>
</dbReference>
<name>A0A1F5SB60_9BACT</name>
<feature type="transmembrane region" description="Helical" evidence="1">
    <location>
        <begin position="109"/>
        <end position="128"/>
    </location>
</feature>
<dbReference type="AlphaFoldDB" id="A0A1F5SB60"/>
<comment type="caution">
    <text evidence="2">The sequence shown here is derived from an EMBL/GenBank/DDBJ whole genome shotgun (WGS) entry which is preliminary data.</text>
</comment>
<keyword evidence="1" id="KW-0812">Transmembrane</keyword>
<organism evidence="2 3">
    <name type="scientific">Candidatus Falkowbacteria bacterium RIFCSPLOWO2_02_FULL_45_21</name>
    <dbReference type="NCBI Taxonomy" id="1797989"/>
    <lineage>
        <taxon>Bacteria</taxon>
        <taxon>Candidatus Falkowiibacteriota</taxon>
    </lineage>
</organism>
<gene>
    <name evidence="2" type="ORF">A3H66_02455</name>
</gene>
<evidence type="ECO:0000256" key="1">
    <source>
        <dbReference type="SAM" id="Phobius"/>
    </source>
</evidence>
<keyword evidence="1" id="KW-0472">Membrane</keyword>
<dbReference type="EMBL" id="MFFW01000041">
    <property type="protein sequence ID" value="OGF23970.1"/>
    <property type="molecule type" value="Genomic_DNA"/>
</dbReference>
<sequence length="136" mass="15989">MPLILLKIFSLAFLVNLLWEVSHSVLYKTCLELPLPKYVKLIIKASLKDAFFITLFYLITVLIFKNFYILQNYFQLAVFVFICLLFSFFDEIISLKYKRWQYAEQMPKIFGVGLTPFLELAVTGLIIFKSIFHIAL</sequence>
<accession>A0A1F5SB60</accession>